<dbReference type="GO" id="GO:0005778">
    <property type="term" value="C:peroxisomal membrane"/>
    <property type="evidence" value="ECO:0007669"/>
    <property type="project" value="UniProtKB-SubCell"/>
</dbReference>
<name>G0VDU7_NAUCA</name>
<dbReference type="InterPro" id="IPR052816">
    <property type="entry name" value="Peroxisomal_Membrane_PEX28-32"/>
</dbReference>
<keyword evidence="10" id="KW-1185">Reference proteome</keyword>
<dbReference type="Proteomes" id="UP000001640">
    <property type="component" value="Chromosome 4"/>
</dbReference>
<dbReference type="HOGENOM" id="CLU_034954_0_0_1"/>
<reference key="2">
    <citation type="submission" date="2011-08" db="EMBL/GenBank/DDBJ databases">
        <title>Genome sequence of Naumovozyma castellii.</title>
        <authorList>
            <person name="Gordon J.L."/>
            <person name="Armisen D."/>
            <person name="Proux-Wera E."/>
            <person name="OhEigeartaigh S.S."/>
            <person name="Byrne K.P."/>
            <person name="Wolfe K.H."/>
        </authorList>
    </citation>
    <scope>NUCLEOTIDE SEQUENCE</scope>
    <source>
        <strain>Type strain:CBS 4309</strain>
    </source>
</reference>
<dbReference type="GeneID" id="96903344"/>
<feature type="region of interest" description="Disordered" evidence="6">
    <location>
        <begin position="262"/>
        <end position="283"/>
    </location>
</feature>
<proteinExistence type="predicted"/>
<feature type="domain" description="TECPR1-like DysF" evidence="8">
    <location>
        <begin position="144"/>
        <end position="514"/>
    </location>
</feature>
<dbReference type="FunCoup" id="G0VDU7">
    <property type="interactions" value="38"/>
</dbReference>
<evidence type="ECO:0000313" key="9">
    <source>
        <dbReference type="EMBL" id="CCC69736.1"/>
    </source>
</evidence>
<dbReference type="OMA" id="WRLIFIQ"/>
<dbReference type="KEGG" id="ncs:NCAS_0D01550"/>
<dbReference type="GO" id="GO:0007031">
    <property type="term" value="P:peroxisome organization"/>
    <property type="evidence" value="ECO:0007669"/>
    <property type="project" value="EnsemblFungi"/>
</dbReference>
<organism evidence="9 10">
    <name type="scientific">Naumovozyma castellii</name>
    <name type="common">Yeast</name>
    <name type="synonym">Saccharomyces castellii</name>
    <dbReference type="NCBI Taxonomy" id="27288"/>
    <lineage>
        <taxon>Eukaryota</taxon>
        <taxon>Fungi</taxon>
        <taxon>Dikarya</taxon>
        <taxon>Ascomycota</taxon>
        <taxon>Saccharomycotina</taxon>
        <taxon>Saccharomycetes</taxon>
        <taxon>Saccharomycetales</taxon>
        <taxon>Saccharomycetaceae</taxon>
        <taxon>Naumovozyma</taxon>
    </lineage>
</organism>
<evidence type="ECO:0000256" key="3">
    <source>
        <dbReference type="ARBA" id="ARBA00022989"/>
    </source>
</evidence>
<dbReference type="OrthoDB" id="74314at2759"/>
<dbReference type="eggNOG" id="ENOG502QUW8">
    <property type="taxonomic scope" value="Eukaryota"/>
</dbReference>
<protein>
    <recommendedName>
        <fullName evidence="8">TECPR1-like DysF domain-containing protein</fullName>
    </recommendedName>
</protein>
<dbReference type="InterPro" id="IPR010482">
    <property type="entry name" value="TECPR1-like_DysF"/>
</dbReference>
<dbReference type="EMBL" id="HE576755">
    <property type="protein sequence ID" value="CCC69736.1"/>
    <property type="molecule type" value="Genomic_DNA"/>
</dbReference>
<evidence type="ECO:0000313" key="10">
    <source>
        <dbReference type="Proteomes" id="UP000001640"/>
    </source>
</evidence>
<feature type="transmembrane region" description="Helical" evidence="7">
    <location>
        <begin position="186"/>
        <end position="210"/>
    </location>
</feature>
<evidence type="ECO:0000256" key="1">
    <source>
        <dbReference type="ARBA" id="ARBA00004585"/>
    </source>
</evidence>
<evidence type="ECO:0000256" key="7">
    <source>
        <dbReference type="SAM" id="Phobius"/>
    </source>
</evidence>
<comment type="subcellular location">
    <subcellularLocation>
        <location evidence="1">Peroxisome membrane</location>
        <topology evidence="1">Multi-pass membrane protein</topology>
    </subcellularLocation>
</comment>
<keyword evidence="5" id="KW-0576">Peroxisome</keyword>
<dbReference type="PANTHER" id="PTHR28304:SF1">
    <property type="entry name" value="PEROXISOMAL MEMBRANE PROTEIN PEX28"/>
    <property type="match status" value="1"/>
</dbReference>
<evidence type="ECO:0000256" key="5">
    <source>
        <dbReference type="ARBA" id="ARBA00023140"/>
    </source>
</evidence>
<feature type="transmembrane region" description="Helical" evidence="7">
    <location>
        <begin position="333"/>
        <end position="348"/>
    </location>
</feature>
<sequence length="529" mass="60620">MSSHTSTKKSVVKTYFAKKYDKVLDSIQAVEESISGTQPSSTTTRSTTAATVTPISSRALLQKVAGSLVNASIERIRPERDDTLLEFSESLTDQFESKVMSSTFSTKSGRDHFIDIFLDKLIARITPENLPEREHFVHERTAQPVSITILTKNLKSLTGQMDGIFEVQDSIVRLLTWRNPSGTITMLILFTILCYNPMYLILLPLFHVMYGSMARGYMYRHPLRKTIYPARREFGKSLINTVASGGPSMAQQPLTTVDTAESLDPSLTEENDEDRNSIDDRKSLNDLSGSTKIIVNLRDLQDMTTGILSFHKSMEKFNLEVAGFKDEYHSTRLFLKLGLIFIILWSLSTHINWGFLMSSLAWSLMIRFHPKLRNKLSKRSNKDETLAEKDLNSHIGLAPPINSIILDEKPEVRFIEIFELYQRGVIPRYWRFLKFSNKVFEPADQLRKAQQQPLGVLDITEVLPPLRWEFDENSNWEIDHDVSKWASQRGLETEMEIEGDFLIDPLFKRRRLIRKVVKYANPIPLPAHD</sequence>
<dbReference type="Pfam" id="PF06398">
    <property type="entry name" value="Pex24p"/>
    <property type="match status" value="1"/>
</dbReference>
<keyword evidence="4 7" id="KW-0472">Membrane</keyword>
<dbReference type="STRING" id="1064592.G0VDU7"/>
<dbReference type="InParanoid" id="G0VDU7"/>
<evidence type="ECO:0000259" key="8">
    <source>
        <dbReference type="Pfam" id="PF06398"/>
    </source>
</evidence>
<gene>
    <name evidence="9" type="primary">NCAS0D01550</name>
    <name evidence="9" type="ordered locus">NCAS_0D01550</name>
</gene>
<evidence type="ECO:0000256" key="4">
    <source>
        <dbReference type="ARBA" id="ARBA00023136"/>
    </source>
</evidence>
<dbReference type="AlphaFoldDB" id="G0VDU7"/>
<evidence type="ECO:0000256" key="6">
    <source>
        <dbReference type="SAM" id="MobiDB-lite"/>
    </source>
</evidence>
<feature type="compositionally biased region" description="Basic and acidic residues" evidence="6">
    <location>
        <begin position="274"/>
        <end position="283"/>
    </location>
</feature>
<reference evidence="9 10" key="1">
    <citation type="journal article" date="2011" name="Proc. Natl. Acad. Sci. U.S.A.">
        <title>Evolutionary erosion of yeast sex chromosomes by mating-type switching accidents.</title>
        <authorList>
            <person name="Gordon J.L."/>
            <person name="Armisen D."/>
            <person name="Proux-Wera E."/>
            <person name="Oheigeartaigh S.S."/>
            <person name="Byrne K.P."/>
            <person name="Wolfe K.H."/>
        </authorList>
    </citation>
    <scope>NUCLEOTIDE SEQUENCE [LARGE SCALE GENOMIC DNA]</scope>
    <source>
        <strain evidence="10">ATCC 76901 / BCRC 22586 / CBS 4309 / NBRC 1992 / NRRL Y-12630</strain>
    </source>
</reference>
<keyword evidence="2 7" id="KW-0812">Transmembrane</keyword>
<keyword evidence="3 7" id="KW-1133">Transmembrane helix</keyword>
<dbReference type="RefSeq" id="XP_003676099.1">
    <property type="nucleotide sequence ID" value="XM_003676051.1"/>
</dbReference>
<evidence type="ECO:0000256" key="2">
    <source>
        <dbReference type="ARBA" id="ARBA00022692"/>
    </source>
</evidence>
<accession>G0VDU7</accession>
<dbReference type="PANTHER" id="PTHR28304">
    <property type="entry name" value="PEROXISOMAL MEMBRANE PROTEIN PEX29"/>
    <property type="match status" value="1"/>
</dbReference>